<proteinExistence type="predicted"/>
<dbReference type="OrthoDB" id="7851890at2"/>
<organism evidence="2 3">
    <name type="scientific">Hasllibacter halocynthiae</name>
    <dbReference type="NCBI Taxonomy" id="595589"/>
    <lineage>
        <taxon>Bacteria</taxon>
        <taxon>Pseudomonadati</taxon>
        <taxon>Pseudomonadota</taxon>
        <taxon>Alphaproteobacteria</taxon>
        <taxon>Rhodobacterales</taxon>
        <taxon>Roseobacteraceae</taxon>
        <taxon>Hasllibacter</taxon>
    </lineage>
</organism>
<feature type="transmembrane region" description="Helical" evidence="1">
    <location>
        <begin position="35"/>
        <end position="60"/>
    </location>
</feature>
<dbReference type="EMBL" id="PVTT01000001">
    <property type="protein sequence ID" value="PRY94797.1"/>
    <property type="molecule type" value="Genomic_DNA"/>
</dbReference>
<comment type="caution">
    <text evidence="2">The sequence shown here is derived from an EMBL/GenBank/DDBJ whole genome shotgun (WGS) entry which is preliminary data.</text>
</comment>
<reference evidence="2 3" key="1">
    <citation type="submission" date="2018-03" db="EMBL/GenBank/DDBJ databases">
        <title>Genomic Encyclopedia of Archaeal and Bacterial Type Strains, Phase II (KMG-II): from individual species to whole genera.</title>
        <authorList>
            <person name="Goeker M."/>
        </authorList>
    </citation>
    <scope>NUCLEOTIDE SEQUENCE [LARGE SCALE GENOMIC DNA]</scope>
    <source>
        <strain evidence="2 3">DSM 29318</strain>
    </source>
</reference>
<gene>
    <name evidence="2" type="ORF">BCF33_0397</name>
</gene>
<keyword evidence="1" id="KW-0812">Transmembrane</keyword>
<dbReference type="AlphaFoldDB" id="A0A2T0X794"/>
<dbReference type="Proteomes" id="UP000238801">
    <property type="component" value="Unassembled WGS sequence"/>
</dbReference>
<accession>A0A2T0X794</accession>
<sequence>MAKFLILTAANIVFGYAALVILASGTINLPLFHPYFAQVIGLAGPIPLLVSALWSALALWQVRKVSGMRTVDLPDVSGALARGQHDPARLVANGPSGPERMARGLIWLALFALPVWLSWPLPFLWPAMIYGLWLLMGLMLRI</sequence>
<dbReference type="RefSeq" id="WP_106159260.1">
    <property type="nucleotide sequence ID" value="NZ_PVTT01000001.1"/>
</dbReference>
<keyword evidence="1" id="KW-0472">Membrane</keyword>
<name>A0A2T0X794_9RHOB</name>
<evidence type="ECO:0000313" key="2">
    <source>
        <dbReference type="EMBL" id="PRY94797.1"/>
    </source>
</evidence>
<keyword evidence="3" id="KW-1185">Reference proteome</keyword>
<evidence type="ECO:0000256" key="1">
    <source>
        <dbReference type="SAM" id="Phobius"/>
    </source>
</evidence>
<evidence type="ECO:0000313" key="3">
    <source>
        <dbReference type="Proteomes" id="UP000238801"/>
    </source>
</evidence>
<protein>
    <submittedName>
        <fullName evidence="2">Uncharacterized protein</fullName>
    </submittedName>
</protein>
<keyword evidence="1" id="KW-1133">Transmembrane helix</keyword>
<feature type="transmembrane region" description="Helical" evidence="1">
    <location>
        <begin position="7"/>
        <end position="29"/>
    </location>
</feature>